<gene>
    <name evidence="7" type="primary">CPK2</name>
    <name evidence="7" type="ORF">SPIL2461_LOCUS12602</name>
</gene>
<evidence type="ECO:0000313" key="8">
    <source>
        <dbReference type="Proteomes" id="UP000649617"/>
    </source>
</evidence>
<dbReference type="AlphaFoldDB" id="A0A812SST4"/>
<sequence length="225" mass="25315">VKRLRLPSGSCNEELVNEVDALIALDHPAIVRLIEYFVADSEVLLVMELLQGPSLGEKLREQGRFPEAFAVRCLRHMLKALFCCHCHGIAHNDVSEENFRFETCHADAVLRMVDFGLSEMSVQESTLARHEHVPRGLYVQKRDIWSVGAILYQMLAGARLLPEEGSCWPEATNPSYVPVRLSTLDASDQAMDLLSKMLEPTTARRITAQEALQHPLVVRSYGFTE</sequence>
<keyword evidence="3" id="KW-0547">Nucleotide-binding</keyword>
<feature type="non-terminal residue" evidence="7">
    <location>
        <position position="225"/>
    </location>
</feature>
<protein>
    <submittedName>
        <fullName evidence="7">CPK2 protein</fullName>
    </submittedName>
</protein>
<dbReference type="Proteomes" id="UP000649617">
    <property type="component" value="Unassembled WGS sequence"/>
</dbReference>
<dbReference type="SUPFAM" id="SSF56112">
    <property type="entry name" value="Protein kinase-like (PK-like)"/>
    <property type="match status" value="1"/>
</dbReference>
<dbReference type="PROSITE" id="PS50011">
    <property type="entry name" value="PROTEIN_KINASE_DOM"/>
    <property type="match status" value="1"/>
</dbReference>
<feature type="non-terminal residue" evidence="7">
    <location>
        <position position="1"/>
    </location>
</feature>
<comment type="caution">
    <text evidence="7">The sequence shown here is derived from an EMBL/GenBank/DDBJ whole genome shotgun (WGS) entry which is preliminary data.</text>
</comment>
<dbReference type="Pfam" id="PF00069">
    <property type="entry name" value="Pkinase"/>
    <property type="match status" value="1"/>
</dbReference>
<keyword evidence="4" id="KW-0418">Kinase</keyword>
<name>A0A812SST4_SYMPI</name>
<proteinExistence type="predicted"/>
<dbReference type="SMART" id="SM00220">
    <property type="entry name" value="S_TKc"/>
    <property type="match status" value="1"/>
</dbReference>
<evidence type="ECO:0000313" key="7">
    <source>
        <dbReference type="EMBL" id="CAE7489383.1"/>
    </source>
</evidence>
<keyword evidence="5" id="KW-0067">ATP-binding</keyword>
<dbReference type="PANTHER" id="PTHR24349">
    <property type="entry name" value="SERINE/THREONINE-PROTEIN KINASE"/>
    <property type="match status" value="1"/>
</dbReference>
<evidence type="ECO:0000256" key="5">
    <source>
        <dbReference type="ARBA" id="ARBA00022840"/>
    </source>
</evidence>
<evidence type="ECO:0000256" key="1">
    <source>
        <dbReference type="ARBA" id="ARBA00022527"/>
    </source>
</evidence>
<keyword evidence="1" id="KW-0723">Serine/threonine-protein kinase</keyword>
<feature type="domain" description="Protein kinase" evidence="6">
    <location>
        <begin position="1"/>
        <end position="217"/>
    </location>
</feature>
<dbReference type="GO" id="GO:0005524">
    <property type="term" value="F:ATP binding"/>
    <property type="evidence" value="ECO:0007669"/>
    <property type="project" value="UniProtKB-KW"/>
</dbReference>
<evidence type="ECO:0000256" key="4">
    <source>
        <dbReference type="ARBA" id="ARBA00022777"/>
    </source>
</evidence>
<dbReference type="EMBL" id="CAJNIZ010026125">
    <property type="protein sequence ID" value="CAE7489383.1"/>
    <property type="molecule type" value="Genomic_DNA"/>
</dbReference>
<dbReference type="InterPro" id="IPR011009">
    <property type="entry name" value="Kinase-like_dom_sf"/>
</dbReference>
<dbReference type="OrthoDB" id="444806at2759"/>
<keyword evidence="8" id="KW-1185">Reference proteome</keyword>
<keyword evidence="2" id="KW-0808">Transferase</keyword>
<dbReference type="Gene3D" id="1.10.510.10">
    <property type="entry name" value="Transferase(Phosphotransferase) domain 1"/>
    <property type="match status" value="1"/>
</dbReference>
<accession>A0A812SST4</accession>
<dbReference type="InterPro" id="IPR050205">
    <property type="entry name" value="CDPK_Ser/Thr_kinases"/>
</dbReference>
<organism evidence="7 8">
    <name type="scientific">Symbiodinium pilosum</name>
    <name type="common">Dinoflagellate</name>
    <dbReference type="NCBI Taxonomy" id="2952"/>
    <lineage>
        <taxon>Eukaryota</taxon>
        <taxon>Sar</taxon>
        <taxon>Alveolata</taxon>
        <taxon>Dinophyceae</taxon>
        <taxon>Suessiales</taxon>
        <taxon>Symbiodiniaceae</taxon>
        <taxon>Symbiodinium</taxon>
    </lineage>
</organism>
<dbReference type="InterPro" id="IPR000719">
    <property type="entry name" value="Prot_kinase_dom"/>
</dbReference>
<reference evidence="7" key="1">
    <citation type="submission" date="2021-02" db="EMBL/GenBank/DDBJ databases">
        <authorList>
            <person name="Dougan E. K."/>
            <person name="Rhodes N."/>
            <person name="Thang M."/>
            <person name="Chan C."/>
        </authorList>
    </citation>
    <scope>NUCLEOTIDE SEQUENCE</scope>
</reference>
<evidence type="ECO:0000256" key="2">
    <source>
        <dbReference type="ARBA" id="ARBA00022679"/>
    </source>
</evidence>
<dbReference type="GO" id="GO:0004674">
    <property type="term" value="F:protein serine/threonine kinase activity"/>
    <property type="evidence" value="ECO:0007669"/>
    <property type="project" value="UniProtKB-KW"/>
</dbReference>
<evidence type="ECO:0000259" key="6">
    <source>
        <dbReference type="PROSITE" id="PS50011"/>
    </source>
</evidence>
<evidence type="ECO:0000256" key="3">
    <source>
        <dbReference type="ARBA" id="ARBA00022741"/>
    </source>
</evidence>